<dbReference type="InterPro" id="IPR050570">
    <property type="entry name" value="Cell_wall_metabolism_enzyme"/>
</dbReference>
<feature type="chain" id="PRO_5046927027" evidence="1">
    <location>
        <begin position="19"/>
        <end position="262"/>
    </location>
</feature>
<reference evidence="3 4" key="1">
    <citation type="submission" date="2024-05" db="EMBL/GenBank/DDBJ databases">
        <authorList>
            <person name="Duchaud E."/>
        </authorList>
    </citation>
    <scope>NUCLEOTIDE SEQUENCE [LARGE SCALE GENOMIC DNA]</scope>
    <source>
        <strain evidence="3">Ena-SAMPLE-TAB-13-05-2024-13:56:06:370-140302</strain>
    </source>
</reference>
<dbReference type="Gene3D" id="2.70.70.10">
    <property type="entry name" value="Glucose Permease (Domain IIA)"/>
    <property type="match status" value="1"/>
</dbReference>
<dbReference type="PANTHER" id="PTHR21666:SF270">
    <property type="entry name" value="MUREIN HYDROLASE ACTIVATOR ENVC"/>
    <property type="match status" value="1"/>
</dbReference>
<dbReference type="CDD" id="cd12797">
    <property type="entry name" value="M23_peptidase"/>
    <property type="match status" value="1"/>
</dbReference>
<proteinExistence type="predicted"/>
<keyword evidence="4" id="KW-1185">Reference proteome</keyword>
<dbReference type="RefSeq" id="WP_348711434.1">
    <property type="nucleotide sequence ID" value="NZ_CAXIXY010000004.1"/>
</dbReference>
<dbReference type="SUPFAM" id="SSF51261">
    <property type="entry name" value="Duplicated hybrid motif"/>
    <property type="match status" value="1"/>
</dbReference>
<sequence>MRFVFLLIALLSISFAIAQEKPSYISFKQDKDQTIVYAHNTLGCPTHLKILNTTTKEVYTSDIKAYEKKPVLTLAEKDTLSILKNYKFSIKYGTSYFIKKYDTLYNYALPFLKGKRYKIIQGNNTNFTHKGLSRYAIDFRMNIGQTICAMRDGVVVGLKKNSNKGGRSKKFKNDGNYILLYHEDGLYTQYVHLKKDGVLVKKGDSVKKHQPIGYSGNTGYSTEPHLHFGVYKITKKGFASIPYILDSIPSRKYVKGKYALNN</sequence>
<comment type="caution">
    <text evidence="3">The sequence shown here is derived from an EMBL/GenBank/DDBJ whole genome shotgun (WGS) entry which is preliminary data.</text>
</comment>
<feature type="domain" description="M23ase beta-sheet core" evidence="2">
    <location>
        <begin position="135"/>
        <end position="233"/>
    </location>
</feature>
<organism evidence="3 4">
    <name type="scientific">Tenacibaculum platacis</name>
    <dbReference type="NCBI Taxonomy" id="3137852"/>
    <lineage>
        <taxon>Bacteria</taxon>
        <taxon>Pseudomonadati</taxon>
        <taxon>Bacteroidota</taxon>
        <taxon>Flavobacteriia</taxon>
        <taxon>Flavobacteriales</taxon>
        <taxon>Flavobacteriaceae</taxon>
        <taxon>Tenacibaculum</taxon>
    </lineage>
</organism>
<accession>A0ABM9NY70</accession>
<name>A0ABM9NY70_9FLAO</name>
<dbReference type="InterPro" id="IPR011055">
    <property type="entry name" value="Dup_hybrid_motif"/>
</dbReference>
<evidence type="ECO:0000313" key="3">
    <source>
        <dbReference type="EMBL" id="CAL2083050.1"/>
    </source>
</evidence>
<evidence type="ECO:0000256" key="1">
    <source>
        <dbReference type="SAM" id="SignalP"/>
    </source>
</evidence>
<dbReference type="EMBL" id="CAXIXY010000004">
    <property type="protein sequence ID" value="CAL2083050.1"/>
    <property type="molecule type" value="Genomic_DNA"/>
</dbReference>
<dbReference type="Pfam" id="PF01551">
    <property type="entry name" value="Peptidase_M23"/>
    <property type="match status" value="1"/>
</dbReference>
<protein>
    <submittedName>
        <fullName evidence="3">Peptidase_M23 domain-containing protein</fullName>
    </submittedName>
</protein>
<dbReference type="Proteomes" id="UP001497416">
    <property type="component" value="Unassembled WGS sequence"/>
</dbReference>
<evidence type="ECO:0000259" key="2">
    <source>
        <dbReference type="Pfam" id="PF01551"/>
    </source>
</evidence>
<dbReference type="PANTHER" id="PTHR21666">
    <property type="entry name" value="PEPTIDASE-RELATED"/>
    <property type="match status" value="1"/>
</dbReference>
<evidence type="ECO:0000313" key="4">
    <source>
        <dbReference type="Proteomes" id="UP001497416"/>
    </source>
</evidence>
<keyword evidence="1" id="KW-0732">Signal</keyword>
<dbReference type="InterPro" id="IPR016047">
    <property type="entry name" value="M23ase_b-sheet_dom"/>
</dbReference>
<gene>
    <name evidence="3" type="ORF">T190607A01A_20070</name>
</gene>
<feature type="signal peptide" evidence="1">
    <location>
        <begin position="1"/>
        <end position="18"/>
    </location>
</feature>